<dbReference type="Proteomes" id="UP000003163">
    <property type="component" value="Unassembled WGS sequence"/>
</dbReference>
<organism evidence="2 3">
    <name type="scientific">Edhazardia aedis (strain USNM 41457)</name>
    <name type="common">Microsporidian parasite</name>
    <dbReference type="NCBI Taxonomy" id="1003232"/>
    <lineage>
        <taxon>Eukaryota</taxon>
        <taxon>Fungi</taxon>
        <taxon>Fungi incertae sedis</taxon>
        <taxon>Microsporidia</taxon>
        <taxon>Edhazardia</taxon>
    </lineage>
</organism>
<evidence type="ECO:0000256" key="1">
    <source>
        <dbReference type="SAM" id="Phobius"/>
    </source>
</evidence>
<proteinExistence type="predicted"/>
<dbReference type="HOGENOM" id="CLU_987038_0_0_1"/>
<feature type="transmembrane region" description="Helical" evidence="1">
    <location>
        <begin position="74"/>
        <end position="92"/>
    </location>
</feature>
<name>J9D4P3_EDHAE</name>
<gene>
    <name evidence="2" type="ORF">EDEG_02816</name>
</gene>
<dbReference type="EMBL" id="AFBI03000056">
    <property type="protein sequence ID" value="EJW02776.1"/>
    <property type="molecule type" value="Genomic_DNA"/>
</dbReference>
<protein>
    <submittedName>
        <fullName evidence="2">Uncharacterized protein</fullName>
    </submittedName>
</protein>
<reference evidence="3" key="2">
    <citation type="submission" date="2015-07" db="EMBL/GenBank/DDBJ databases">
        <title>Contrasting host-pathogen interactions and genome evolution in two generalist and specialist microsporidian pathogens of mosquitoes.</title>
        <authorList>
            <consortium name="The Broad Institute Genomics Platform"/>
            <consortium name="The Broad Institute Genome Sequencing Center for Infectious Disease"/>
            <person name="Cuomo C.A."/>
            <person name="Sanscrainte N.D."/>
            <person name="Goldberg J.M."/>
            <person name="Heiman D."/>
            <person name="Young S."/>
            <person name="Zeng Q."/>
            <person name="Becnel J.J."/>
            <person name="Birren B.W."/>
        </authorList>
    </citation>
    <scope>NUCLEOTIDE SEQUENCE [LARGE SCALE GENOMIC DNA]</scope>
    <source>
        <strain evidence="3">USNM 41457</strain>
    </source>
</reference>
<keyword evidence="1" id="KW-0472">Membrane</keyword>
<feature type="transmembrane region" description="Helical" evidence="1">
    <location>
        <begin position="177"/>
        <end position="195"/>
    </location>
</feature>
<accession>J9D4P3</accession>
<evidence type="ECO:0000313" key="2">
    <source>
        <dbReference type="EMBL" id="EJW02776.1"/>
    </source>
</evidence>
<evidence type="ECO:0000313" key="3">
    <source>
        <dbReference type="Proteomes" id="UP000003163"/>
    </source>
</evidence>
<feature type="transmembrane region" description="Helical" evidence="1">
    <location>
        <begin position="207"/>
        <end position="230"/>
    </location>
</feature>
<reference evidence="2 3" key="1">
    <citation type="submission" date="2011-08" db="EMBL/GenBank/DDBJ databases">
        <authorList>
            <person name="Liu Z.J."/>
            <person name="Shi F.L."/>
            <person name="Lu J.Q."/>
            <person name="Li M."/>
            <person name="Wang Z.L."/>
        </authorList>
    </citation>
    <scope>NUCLEOTIDE SEQUENCE [LARGE SCALE GENOMIC DNA]</scope>
    <source>
        <strain evidence="2 3">USNM 41457</strain>
    </source>
</reference>
<sequence length="282" mass="33580">MIKKMQGTNVLYKIMCFTILNIFSSTCITISILFKKETAEENISILTLFFGLFLQYVFHLEGMINYNIHQVVNFYRFSFFNLVSCAINYRYFTSSGLGLAAYMVFILSLLFQTGLVYWWNRDFIKDASWFAIKNYNLLLDTQESYEDWLSLNVYFRVDLFTSLIHFINSRFKNSSNFWVILDFLAVSIISIFLFYRINCRDSVKIRIFLIILFLTKIPKNVIKCIFYWILNYKAPIYYLLTTIYETYNDLMLVKILVRGIKSPQKNPFEVLVQRDMCNLTIE</sequence>
<feature type="transmembrane region" description="Helical" evidence="1">
    <location>
        <begin position="99"/>
        <end position="119"/>
    </location>
</feature>
<keyword evidence="1" id="KW-0812">Transmembrane</keyword>
<feature type="transmembrane region" description="Helical" evidence="1">
    <location>
        <begin position="12"/>
        <end position="34"/>
    </location>
</feature>
<keyword evidence="3" id="KW-1185">Reference proteome</keyword>
<keyword evidence="1" id="KW-1133">Transmembrane helix</keyword>
<comment type="caution">
    <text evidence="2">The sequence shown here is derived from an EMBL/GenBank/DDBJ whole genome shotgun (WGS) entry which is preliminary data.</text>
</comment>
<dbReference type="AlphaFoldDB" id="J9D4P3"/>
<dbReference type="VEuPathDB" id="MicrosporidiaDB:EDEG_02816"/>
<dbReference type="InParanoid" id="J9D4P3"/>
<feature type="transmembrane region" description="Helical" evidence="1">
    <location>
        <begin position="46"/>
        <end position="68"/>
    </location>
</feature>